<dbReference type="EMBL" id="RWIT01000012">
    <property type="protein sequence ID" value="RSK46836.1"/>
    <property type="molecule type" value="Genomic_DNA"/>
</dbReference>
<keyword evidence="1" id="KW-0732">Signal</keyword>
<feature type="signal peptide" evidence="1">
    <location>
        <begin position="1"/>
        <end position="19"/>
    </location>
</feature>
<accession>A0A428KK74</accession>
<dbReference type="InterPro" id="IPR011990">
    <property type="entry name" value="TPR-like_helical_dom_sf"/>
</dbReference>
<dbReference type="SUPFAM" id="SSF48452">
    <property type="entry name" value="TPR-like"/>
    <property type="match status" value="1"/>
</dbReference>
<dbReference type="OrthoDB" id="622163at2"/>
<dbReference type="Pfam" id="PF12771">
    <property type="entry name" value="SusD-like_2"/>
    <property type="match status" value="1"/>
</dbReference>
<dbReference type="PROSITE" id="PS51257">
    <property type="entry name" value="PROKAR_LIPOPROTEIN"/>
    <property type="match status" value="1"/>
</dbReference>
<dbReference type="AlphaFoldDB" id="A0A428KK74"/>
<keyword evidence="2" id="KW-0449">Lipoprotein</keyword>
<evidence type="ECO:0000256" key="1">
    <source>
        <dbReference type="SAM" id="SignalP"/>
    </source>
</evidence>
<dbReference type="RefSeq" id="WP_125422981.1">
    <property type="nucleotide sequence ID" value="NZ_RWIT01000012.1"/>
</dbReference>
<sequence length="526" mass="57239">MKKYILLLGLALSSGVMTSCDKFFDVNTDPNNPTTSTPNFLLPGIISQGVQTQMFTSLVTPFLTQYVVRRSPTGGSDQFILTNGNSTNTFNYSYFYSGGTIPTLTDAATKEGSPYYIGAAKIIQAMLLAHATDMLGDIPYSEAYQGAANYTPKYDSQEQIYATINTLCDEGIALMQKPASENFRPLYVTSPSISGDILFQGNTQKWIRFANGLKARQLNHLTKKSSYDPAKVLALVDQSMTSSADDAQLQFQVAVAPLAGTTNIFGTTRNNFSTSTTSATFSSNIIKYLNGNAAGAAYPGVVDPRLPIMATAGSPGADPGVGNTSAATLVNGYVDFYSSWYARDLGYFEVLTYHEIKFIEAEAAYRAGNLNRALAAYREGIRAHMAKIGVGGTNSVPPVSFPLISGAQIEAYLSSPAVAQSTSELTLKRIMEQKYIAMFLNPESWSDLRRLDYDPTIYPNLKYPAGTAVNATLAAQPDYKDRWPRRLLPGATEVLYNPQAVAKLFADAMATSNDDYIGKPLWWDRP</sequence>
<gene>
    <name evidence="2" type="ORF">EI291_17475</name>
</gene>
<dbReference type="Proteomes" id="UP000273500">
    <property type="component" value="Unassembled WGS sequence"/>
</dbReference>
<proteinExistence type="predicted"/>
<dbReference type="InterPro" id="IPR041662">
    <property type="entry name" value="SusD-like_2"/>
</dbReference>
<name>A0A428KK74_9BACT</name>
<evidence type="ECO:0000313" key="3">
    <source>
        <dbReference type="Proteomes" id="UP000273500"/>
    </source>
</evidence>
<evidence type="ECO:0000313" key="2">
    <source>
        <dbReference type="EMBL" id="RSK46836.1"/>
    </source>
</evidence>
<organism evidence="2 3">
    <name type="scientific">Hymenobacter rigui</name>
    <dbReference type="NCBI Taxonomy" id="334424"/>
    <lineage>
        <taxon>Bacteria</taxon>
        <taxon>Pseudomonadati</taxon>
        <taxon>Bacteroidota</taxon>
        <taxon>Cytophagia</taxon>
        <taxon>Cytophagales</taxon>
        <taxon>Hymenobacteraceae</taxon>
        <taxon>Hymenobacter</taxon>
    </lineage>
</organism>
<feature type="chain" id="PRO_5019172597" evidence="1">
    <location>
        <begin position="20"/>
        <end position="526"/>
    </location>
</feature>
<comment type="caution">
    <text evidence="2">The sequence shown here is derived from an EMBL/GenBank/DDBJ whole genome shotgun (WGS) entry which is preliminary data.</text>
</comment>
<dbReference type="Gene3D" id="1.25.40.390">
    <property type="match status" value="1"/>
</dbReference>
<reference evidence="2 3" key="1">
    <citation type="submission" date="2018-12" db="EMBL/GenBank/DDBJ databases">
        <authorList>
            <person name="Feng G."/>
            <person name="Zhu H."/>
        </authorList>
    </citation>
    <scope>NUCLEOTIDE SEQUENCE [LARGE SCALE GENOMIC DNA]</scope>
    <source>
        <strain evidence="2 3">KCTC 12533</strain>
    </source>
</reference>
<protein>
    <submittedName>
        <fullName evidence="2">SusD/RagB family nutrient-binding outer membrane lipoprotein</fullName>
    </submittedName>
</protein>
<keyword evidence="3" id="KW-1185">Reference proteome</keyword>